<organism evidence="6">
    <name type="scientific">Albugo laibachii Nc14</name>
    <dbReference type="NCBI Taxonomy" id="890382"/>
    <lineage>
        <taxon>Eukaryota</taxon>
        <taxon>Sar</taxon>
        <taxon>Stramenopiles</taxon>
        <taxon>Oomycota</taxon>
        <taxon>Peronosporomycetes</taxon>
        <taxon>Albuginales</taxon>
        <taxon>Albuginaceae</taxon>
        <taxon>Albugo</taxon>
    </lineage>
</organism>
<accession>F0W5R6</accession>
<feature type="domain" description="Complex 1 LYR protein" evidence="5">
    <location>
        <begin position="6"/>
        <end position="61"/>
    </location>
</feature>
<proteinExistence type="predicted"/>
<dbReference type="PANTHER" id="PTHR46749:SF1">
    <property type="entry name" value="COMPLEX III ASSEMBLY FACTOR LYRM7"/>
    <property type="match status" value="1"/>
</dbReference>
<dbReference type="HOGENOM" id="CLU_1963978_0_0_1"/>
<reference evidence="6" key="1">
    <citation type="journal article" date="2011" name="PLoS Biol.">
        <title>Gene gain and loss during evolution of obligate parasitism in the white rust pathogen of Arabidopsis thaliana.</title>
        <authorList>
            <person name="Kemen E."/>
            <person name="Gardiner A."/>
            <person name="Schultz-Larsen T."/>
            <person name="Kemen A.C."/>
            <person name="Balmuth A.L."/>
            <person name="Robert-Seilaniantz A."/>
            <person name="Bailey K."/>
            <person name="Holub E."/>
            <person name="Studholme D.J."/>
            <person name="Maclean D."/>
            <person name="Jones J.D."/>
        </authorList>
    </citation>
    <scope>NUCLEOTIDE SEQUENCE</scope>
</reference>
<comment type="subcellular location">
    <subcellularLocation>
        <location evidence="1">Mitochondrion matrix</location>
    </subcellularLocation>
</comment>
<gene>
    <name evidence="6" type="primary">AlNc14C22G2231</name>
    <name evidence="6" type="ORF">ALNC14_026000</name>
</gene>
<sequence>MSTRTRILSGYRRLLRASRLSFEGDTFAIKQSRATLRNQFVENKAISDPNALEDVLKGIEEAESMLLHHIVQGKRVDKSDEPSRFKVKLTDPQKKNMSQNEELTPITSKSSAESIIIHSGNACTRPE</sequence>
<dbReference type="InterPro" id="IPR045298">
    <property type="entry name" value="Complex1_LYR_LYRM7"/>
</dbReference>
<dbReference type="GO" id="GO:0034551">
    <property type="term" value="P:mitochondrial respiratory chain complex III assembly"/>
    <property type="evidence" value="ECO:0007669"/>
    <property type="project" value="InterPro"/>
</dbReference>
<dbReference type="Pfam" id="PF05347">
    <property type="entry name" value="Complex1_LYR"/>
    <property type="match status" value="1"/>
</dbReference>
<dbReference type="InterPro" id="IPR050435">
    <property type="entry name" value="MZM1/LYRM7"/>
</dbReference>
<name>F0W5R6_9STRA</name>
<dbReference type="InterPro" id="IPR008011">
    <property type="entry name" value="Complex1_LYR_dom"/>
</dbReference>
<dbReference type="GO" id="GO:0044183">
    <property type="term" value="F:protein folding chaperone"/>
    <property type="evidence" value="ECO:0007669"/>
    <property type="project" value="TreeGrafter"/>
</dbReference>
<evidence type="ECO:0000259" key="5">
    <source>
        <dbReference type="Pfam" id="PF05347"/>
    </source>
</evidence>
<feature type="compositionally biased region" description="Polar residues" evidence="4">
    <location>
        <begin position="95"/>
        <end position="113"/>
    </location>
</feature>
<keyword evidence="2" id="KW-0496">Mitochondrion</keyword>
<evidence type="ECO:0000256" key="2">
    <source>
        <dbReference type="ARBA" id="ARBA00023128"/>
    </source>
</evidence>
<evidence type="ECO:0000256" key="3">
    <source>
        <dbReference type="ARBA" id="ARBA00023186"/>
    </source>
</evidence>
<dbReference type="AlphaFoldDB" id="F0W5R6"/>
<dbReference type="GO" id="GO:0005759">
    <property type="term" value="C:mitochondrial matrix"/>
    <property type="evidence" value="ECO:0007669"/>
    <property type="project" value="UniProtKB-SubCell"/>
</dbReference>
<dbReference type="EMBL" id="FR824067">
    <property type="protein sequence ID" value="CCA16457.1"/>
    <property type="molecule type" value="Genomic_DNA"/>
</dbReference>
<dbReference type="CDD" id="cd20267">
    <property type="entry name" value="Complex1_LYR_LYRM7"/>
    <property type="match status" value="1"/>
</dbReference>
<evidence type="ECO:0000256" key="1">
    <source>
        <dbReference type="ARBA" id="ARBA00004305"/>
    </source>
</evidence>
<feature type="region of interest" description="Disordered" evidence="4">
    <location>
        <begin position="90"/>
        <end position="127"/>
    </location>
</feature>
<keyword evidence="3" id="KW-0143">Chaperone</keyword>
<evidence type="ECO:0000313" key="6">
    <source>
        <dbReference type="EMBL" id="CCA16457.1"/>
    </source>
</evidence>
<reference evidence="6" key="2">
    <citation type="submission" date="2011-02" db="EMBL/GenBank/DDBJ databases">
        <authorList>
            <person name="MacLean D."/>
        </authorList>
    </citation>
    <scope>NUCLEOTIDE SEQUENCE</scope>
</reference>
<dbReference type="PANTHER" id="PTHR46749">
    <property type="entry name" value="COMPLEX III ASSEMBLY FACTOR LYRM7"/>
    <property type="match status" value="1"/>
</dbReference>
<protein>
    <submittedName>
        <fullName evidence="6">Uncharacterized protein AlNc14C22G2231</fullName>
    </submittedName>
</protein>
<evidence type="ECO:0000256" key="4">
    <source>
        <dbReference type="SAM" id="MobiDB-lite"/>
    </source>
</evidence>